<dbReference type="Pfam" id="PF02622">
    <property type="entry name" value="DUF179"/>
    <property type="match status" value="1"/>
</dbReference>
<keyword evidence="3" id="KW-1185">Reference proteome</keyword>
<evidence type="ECO:0000313" key="3">
    <source>
        <dbReference type="Proteomes" id="UP000308181"/>
    </source>
</evidence>
<dbReference type="EMBL" id="SWBP01000006">
    <property type="protein sequence ID" value="TKB95921.1"/>
    <property type="molecule type" value="Genomic_DNA"/>
</dbReference>
<dbReference type="AlphaFoldDB" id="A0A4U1BV00"/>
<comment type="similarity">
    <text evidence="1">Belongs to the UPF0301 (AlgH) family.</text>
</comment>
<dbReference type="RefSeq" id="WP_136827297.1">
    <property type="nucleotide sequence ID" value="NZ_SWBP01000006.1"/>
</dbReference>
<evidence type="ECO:0000313" key="2">
    <source>
        <dbReference type="EMBL" id="TKB95921.1"/>
    </source>
</evidence>
<gene>
    <name evidence="2" type="ORF">FA046_14695</name>
</gene>
<reference evidence="2 3" key="1">
    <citation type="submission" date="2019-04" db="EMBL/GenBank/DDBJ databases">
        <title>Pedobacter sp. AR-3-17 sp. nov., isolated from Arctic soil.</title>
        <authorList>
            <person name="Dahal R.H."/>
            <person name="Kim D.-U."/>
        </authorList>
    </citation>
    <scope>NUCLEOTIDE SEQUENCE [LARGE SCALE GENOMIC DNA]</scope>
    <source>
        <strain evidence="2 3">AR-3-17</strain>
    </source>
</reference>
<comment type="caution">
    <text evidence="2">The sequence shown here is derived from an EMBL/GenBank/DDBJ whole genome shotgun (WGS) entry which is preliminary data.</text>
</comment>
<protein>
    <submittedName>
        <fullName evidence="2">YqgE/AlgH family protein</fullName>
    </submittedName>
</protein>
<sequence>MINKLSPAQGTLLISEPFMADPNFKRSVVLLVEHKPEGALGYIINQKSDYLLSDIIPDCWDANFMVYLGGPVATDTLHFIHKVPDKIPNGIDLGNGLYWGGDFESLKIQINNYNIKEDEVRFFIGYSGWTDDQLNDELLVNSWIVSNKYNPDMIFDDSEADLWKEAIINMGEKYAHIAKFPMDPALN</sequence>
<name>A0A4U1BV00_9SPHI</name>
<dbReference type="OrthoDB" id="9807486at2"/>
<evidence type="ECO:0000256" key="1">
    <source>
        <dbReference type="ARBA" id="ARBA00009600"/>
    </source>
</evidence>
<organism evidence="2 3">
    <name type="scientific">Pedobacter cryophilus</name>
    <dbReference type="NCBI Taxonomy" id="2571271"/>
    <lineage>
        <taxon>Bacteria</taxon>
        <taxon>Pseudomonadati</taxon>
        <taxon>Bacteroidota</taxon>
        <taxon>Sphingobacteriia</taxon>
        <taxon>Sphingobacteriales</taxon>
        <taxon>Sphingobacteriaceae</taxon>
        <taxon>Pedobacter</taxon>
    </lineage>
</organism>
<dbReference type="Proteomes" id="UP000308181">
    <property type="component" value="Unassembled WGS sequence"/>
</dbReference>
<proteinExistence type="inferred from homology"/>
<dbReference type="Gene3D" id="3.40.1740.10">
    <property type="entry name" value="VC0467-like"/>
    <property type="match status" value="1"/>
</dbReference>
<dbReference type="InterPro" id="IPR003774">
    <property type="entry name" value="AlgH-like"/>
</dbReference>
<dbReference type="PANTHER" id="PTHR30327">
    <property type="entry name" value="UNCHARACTERIZED PROTEIN YQGE"/>
    <property type="match status" value="1"/>
</dbReference>
<dbReference type="SUPFAM" id="SSF143456">
    <property type="entry name" value="VC0467-like"/>
    <property type="match status" value="1"/>
</dbReference>
<accession>A0A4U1BV00</accession>
<dbReference type="PANTHER" id="PTHR30327:SF1">
    <property type="entry name" value="UPF0301 PROTEIN YQGE"/>
    <property type="match status" value="1"/>
</dbReference>
<dbReference type="GO" id="GO:0005829">
    <property type="term" value="C:cytosol"/>
    <property type="evidence" value="ECO:0007669"/>
    <property type="project" value="TreeGrafter"/>
</dbReference>